<dbReference type="InParanoid" id="A0A2P5EGB6"/>
<dbReference type="Proteomes" id="UP000237000">
    <property type="component" value="Unassembled WGS sequence"/>
</dbReference>
<comment type="caution">
    <text evidence="1">The sequence shown here is derived from an EMBL/GenBank/DDBJ whole genome shotgun (WGS) entry which is preliminary data.</text>
</comment>
<keyword evidence="2" id="KW-1185">Reference proteome</keyword>
<reference evidence="2" key="1">
    <citation type="submission" date="2016-06" db="EMBL/GenBank/DDBJ databases">
        <title>Parallel loss of symbiosis genes in relatives of nitrogen-fixing non-legume Parasponia.</title>
        <authorList>
            <person name="Van Velzen R."/>
            <person name="Holmer R."/>
            <person name="Bu F."/>
            <person name="Rutten L."/>
            <person name="Van Zeijl A."/>
            <person name="Liu W."/>
            <person name="Santuari L."/>
            <person name="Cao Q."/>
            <person name="Sharma T."/>
            <person name="Shen D."/>
            <person name="Roswanjaya Y."/>
            <person name="Wardhani T."/>
            <person name="Kalhor M.S."/>
            <person name="Jansen J."/>
            <person name="Van den Hoogen J."/>
            <person name="Gungor B."/>
            <person name="Hartog M."/>
            <person name="Hontelez J."/>
            <person name="Verver J."/>
            <person name="Yang W.-C."/>
            <person name="Schijlen E."/>
            <person name="Repin R."/>
            <person name="Schilthuizen M."/>
            <person name="Schranz E."/>
            <person name="Heidstra R."/>
            <person name="Miyata K."/>
            <person name="Fedorova E."/>
            <person name="Kohlen W."/>
            <person name="Bisseling T."/>
            <person name="Smit S."/>
            <person name="Geurts R."/>
        </authorList>
    </citation>
    <scope>NUCLEOTIDE SEQUENCE [LARGE SCALE GENOMIC DNA]</scope>
    <source>
        <strain evidence="2">cv. RG33-2</strain>
    </source>
</reference>
<dbReference type="EMBL" id="JXTC01000160">
    <property type="protein sequence ID" value="PON84572.1"/>
    <property type="molecule type" value="Genomic_DNA"/>
</dbReference>
<dbReference type="AlphaFoldDB" id="A0A2P5EGB6"/>
<proteinExistence type="predicted"/>
<gene>
    <name evidence="1" type="ORF">TorRG33x02_196390</name>
</gene>
<accession>A0A2P5EGB6</accession>
<evidence type="ECO:0000313" key="2">
    <source>
        <dbReference type="Proteomes" id="UP000237000"/>
    </source>
</evidence>
<evidence type="ECO:0000313" key="1">
    <source>
        <dbReference type="EMBL" id="PON84572.1"/>
    </source>
</evidence>
<name>A0A2P5EGB6_TREOI</name>
<protein>
    <submittedName>
        <fullName evidence="1">Uncharacterized protein</fullName>
    </submittedName>
</protein>
<organism evidence="1 2">
    <name type="scientific">Trema orientale</name>
    <name type="common">Charcoal tree</name>
    <name type="synonym">Celtis orientalis</name>
    <dbReference type="NCBI Taxonomy" id="63057"/>
    <lineage>
        <taxon>Eukaryota</taxon>
        <taxon>Viridiplantae</taxon>
        <taxon>Streptophyta</taxon>
        <taxon>Embryophyta</taxon>
        <taxon>Tracheophyta</taxon>
        <taxon>Spermatophyta</taxon>
        <taxon>Magnoliopsida</taxon>
        <taxon>eudicotyledons</taxon>
        <taxon>Gunneridae</taxon>
        <taxon>Pentapetalae</taxon>
        <taxon>rosids</taxon>
        <taxon>fabids</taxon>
        <taxon>Rosales</taxon>
        <taxon>Cannabaceae</taxon>
        <taxon>Trema</taxon>
    </lineage>
</organism>
<sequence length="45" mass="5246">MKYTKYVLHRFPGVQELNSGELKTSSINFLFTIIIKAEILNINNF</sequence>